<dbReference type="PANTHER" id="PTHR13943:SF31">
    <property type="entry name" value="PHOSPHOLIPASE A AND ACYLTRANSFERASE 3"/>
    <property type="match status" value="1"/>
</dbReference>
<keyword evidence="5" id="KW-0472">Membrane</keyword>
<dbReference type="InParanoid" id="A0A671WWV6"/>
<evidence type="ECO:0000259" key="6">
    <source>
        <dbReference type="PROSITE" id="PS51934"/>
    </source>
</evidence>
<feature type="transmembrane region" description="Helical" evidence="5">
    <location>
        <begin position="120"/>
        <end position="139"/>
    </location>
</feature>
<evidence type="ECO:0000256" key="2">
    <source>
        <dbReference type="ARBA" id="ARBA00022679"/>
    </source>
</evidence>
<evidence type="ECO:0000256" key="4">
    <source>
        <dbReference type="ARBA" id="ARBA00023098"/>
    </source>
</evidence>
<dbReference type="GO" id="GO:0070292">
    <property type="term" value="P:N-acylphosphatidylethanolamine metabolic process"/>
    <property type="evidence" value="ECO:0007669"/>
    <property type="project" value="TreeGrafter"/>
</dbReference>
<dbReference type="Proteomes" id="UP000472265">
    <property type="component" value="Chromosome 18"/>
</dbReference>
<evidence type="ECO:0000256" key="3">
    <source>
        <dbReference type="ARBA" id="ARBA00022801"/>
    </source>
</evidence>
<comment type="similarity">
    <text evidence="1">Belongs to the H-rev107 family.</text>
</comment>
<reference evidence="7" key="3">
    <citation type="submission" date="2025-09" db="UniProtKB">
        <authorList>
            <consortium name="Ensembl"/>
        </authorList>
    </citation>
    <scope>IDENTIFICATION</scope>
</reference>
<keyword evidence="5" id="KW-0812">Transmembrane</keyword>
<organism evidence="7 8">
    <name type="scientific">Sparus aurata</name>
    <name type="common">Gilthead sea bream</name>
    <dbReference type="NCBI Taxonomy" id="8175"/>
    <lineage>
        <taxon>Eukaryota</taxon>
        <taxon>Metazoa</taxon>
        <taxon>Chordata</taxon>
        <taxon>Craniata</taxon>
        <taxon>Vertebrata</taxon>
        <taxon>Euteleostomi</taxon>
        <taxon>Actinopterygii</taxon>
        <taxon>Neopterygii</taxon>
        <taxon>Teleostei</taxon>
        <taxon>Neoteleostei</taxon>
        <taxon>Acanthomorphata</taxon>
        <taxon>Eupercaria</taxon>
        <taxon>Spariformes</taxon>
        <taxon>Sparidae</taxon>
        <taxon>Sparus</taxon>
    </lineage>
</organism>
<evidence type="ECO:0000313" key="8">
    <source>
        <dbReference type="Proteomes" id="UP000472265"/>
    </source>
</evidence>
<keyword evidence="4" id="KW-0443">Lipid metabolism</keyword>
<dbReference type="AlphaFoldDB" id="A0A671WWV6"/>
<evidence type="ECO:0000256" key="1">
    <source>
        <dbReference type="ARBA" id="ARBA00007824"/>
    </source>
</evidence>
<evidence type="ECO:0000256" key="5">
    <source>
        <dbReference type="SAM" id="Phobius"/>
    </source>
</evidence>
<dbReference type="InterPro" id="IPR007053">
    <property type="entry name" value="LRAT_dom"/>
</dbReference>
<name>A0A671WWV6_SPAAU</name>
<dbReference type="GO" id="GO:0005737">
    <property type="term" value="C:cytoplasm"/>
    <property type="evidence" value="ECO:0007669"/>
    <property type="project" value="TreeGrafter"/>
</dbReference>
<sequence length="151" mass="16437">MFLCLFSSKSDQTPKPGDLIEVLRGGYQHWAVYVGDGYVVHLTTPPDAFSSLRSVPTEKAMVRREKLEEAVGDNTWRINNSLDKKYEPRSASIIVKGQHDGVLRPEQELILYLPLQVRKAVMVAGGAAVVGIGVLAGALSGGSKTENKNTQ</sequence>
<dbReference type="GO" id="GO:0004623">
    <property type="term" value="F:phospholipase A2 activity"/>
    <property type="evidence" value="ECO:0007669"/>
    <property type="project" value="TreeGrafter"/>
</dbReference>
<dbReference type="Pfam" id="PF04970">
    <property type="entry name" value="LRAT"/>
    <property type="match status" value="1"/>
</dbReference>
<protein>
    <recommendedName>
        <fullName evidence="6">LRAT domain-containing protein</fullName>
    </recommendedName>
</protein>
<evidence type="ECO:0000313" key="7">
    <source>
        <dbReference type="Ensembl" id="ENSSAUP00010041066.1"/>
    </source>
</evidence>
<dbReference type="Ensembl" id="ENSSAUT00010043255.1">
    <property type="protein sequence ID" value="ENSSAUP00010041066.1"/>
    <property type="gene ID" value="ENSSAUG00010017255.1"/>
</dbReference>
<keyword evidence="3" id="KW-0378">Hydrolase</keyword>
<reference evidence="7" key="1">
    <citation type="submission" date="2021-04" db="EMBL/GenBank/DDBJ databases">
        <authorList>
            <consortium name="Wellcome Sanger Institute Data Sharing"/>
        </authorList>
    </citation>
    <scope>NUCLEOTIDE SEQUENCE [LARGE SCALE GENOMIC DNA]</scope>
</reference>
<dbReference type="PROSITE" id="PS51934">
    <property type="entry name" value="LRAT"/>
    <property type="match status" value="1"/>
</dbReference>
<feature type="domain" description="LRAT" evidence="6">
    <location>
        <begin position="19"/>
        <end position="107"/>
    </location>
</feature>
<proteinExistence type="inferred from homology"/>
<dbReference type="InterPro" id="IPR051496">
    <property type="entry name" value="H-rev107_PLA/AT"/>
</dbReference>
<dbReference type="PANTHER" id="PTHR13943">
    <property type="entry name" value="HRAS-LIKE SUPPRESSOR - RELATED"/>
    <property type="match status" value="1"/>
</dbReference>
<reference evidence="7" key="2">
    <citation type="submission" date="2025-08" db="UniProtKB">
        <authorList>
            <consortium name="Ensembl"/>
        </authorList>
    </citation>
    <scope>IDENTIFICATION</scope>
</reference>
<accession>A0A671WWV6</accession>
<dbReference type="Gene3D" id="3.90.1720.10">
    <property type="entry name" value="endopeptidase domain like (from Nostoc punctiforme)"/>
    <property type="match status" value="1"/>
</dbReference>
<dbReference type="GO" id="GO:0016410">
    <property type="term" value="F:N-acyltransferase activity"/>
    <property type="evidence" value="ECO:0007669"/>
    <property type="project" value="TreeGrafter"/>
</dbReference>
<dbReference type="GeneTree" id="ENSGT00940000162660"/>
<dbReference type="GO" id="GO:0008970">
    <property type="term" value="F:phospholipase A1 activity"/>
    <property type="evidence" value="ECO:0007669"/>
    <property type="project" value="TreeGrafter"/>
</dbReference>
<keyword evidence="5" id="KW-1133">Transmembrane helix</keyword>
<keyword evidence="8" id="KW-1185">Reference proteome</keyword>
<keyword evidence="2" id="KW-0808">Transferase</keyword>